<feature type="compositionally biased region" description="Polar residues" evidence="1">
    <location>
        <begin position="197"/>
        <end position="207"/>
    </location>
</feature>
<protein>
    <submittedName>
        <fullName evidence="3">Uncharacterized protein</fullName>
    </submittedName>
</protein>
<keyword evidence="2" id="KW-1133">Transmembrane helix</keyword>
<proteinExistence type="predicted"/>
<keyword evidence="2" id="KW-0812">Transmembrane</keyword>
<keyword evidence="4" id="KW-1185">Reference proteome</keyword>
<dbReference type="AlphaFoldDB" id="A0AAD7JA15"/>
<reference evidence="3" key="1">
    <citation type="submission" date="2023-03" db="EMBL/GenBank/DDBJ databases">
        <title>Massive genome expansion in bonnet fungi (Mycena s.s.) driven by repeated elements and novel gene families across ecological guilds.</title>
        <authorList>
            <consortium name="Lawrence Berkeley National Laboratory"/>
            <person name="Harder C.B."/>
            <person name="Miyauchi S."/>
            <person name="Viragh M."/>
            <person name="Kuo A."/>
            <person name="Thoen E."/>
            <person name="Andreopoulos B."/>
            <person name="Lu D."/>
            <person name="Skrede I."/>
            <person name="Drula E."/>
            <person name="Henrissat B."/>
            <person name="Morin E."/>
            <person name="Kohler A."/>
            <person name="Barry K."/>
            <person name="LaButti K."/>
            <person name="Morin E."/>
            <person name="Salamov A."/>
            <person name="Lipzen A."/>
            <person name="Mereny Z."/>
            <person name="Hegedus B."/>
            <person name="Baldrian P."/>
            <person name="Stursova M."/>
            <person name="Weitz H."/>
            <person name="Taylor A."/>
            <person name="Grigoriev I.V."/>
            <person name="Nagy L.G."/>
            <person name="Martin F."/>
            <person name="Kauserud H."/>
        </authorList>
    </citation>
    <scope>NUCLEOTIDE SEQUENCE</scope>
    <source>
        <strain evidence="3">CBHHK182m</strain>
    </source>
</reference>
<feature type="region of interest" description="Disordered" evidence="1">
    <location>
        <begin position="155"/>
        <end position="207"/>
    </location>
</feature>
<accession>A0AAD7JA15</accession>
<feature type="transmembrane region" description="Helical" evidence="2">
    <location>
        <begin position="229"/>
        <end position="252"/>
    </location>
</feature>
<feature type="compositionally biased region" description="Low complexity" evidence="1">
    <location>
        <begin position="155"/>
        <end position="164"/>
    </location>
</feature>
<comment type="caution">
    <text evidence="3">The sequence shown here is derived from an EMBL/GenBank/DDBJ whole genome shotgun (WGS) entry which is preliminary data.</text>
</comment>
<evidence type="ECO:0000256" key="1">
    <source>
        <dbReference type="SAM" id="MobiDB-lite"/>
    </source>
</evidence>
<keyword evidence="2" id="KW-0472">Membrane</keyword>
<evidence type="ECO:0000313" key="3">
    <source>
        <dbReference type="EMBL" id="KAJ7758302.1"/>
    </source>
</evidence>
<dbReference type="Proteomes" id="UP001215598">
    <property type="component" value="Unassembled WGS sequence"/>
</dbReference>
<evidence type="ECO:0000313" key="4">
    <source>
        <dbReference type="Proteomes" id="UP001215598"/>
    </source>
</evidence>
<organism evidence="3 4">
    <name type="scientific">Mycena metata</name>
    <dbReference type="NCBI Taxonomy" id="1033252"/>
    <lineage>
        <taxon>Eukaryota</taxon>
        <taxon>Fungi</taxon>
        <taxon>Dikarya</taxon>
        <taxon>Basidiomycota</taxon>
        <taxon>Agaricomycotina</taxon>
        <taxon>Agaricomycetes</taxon>
        <taxon>Agaricomycetidae</taxon>
        <taxon>Agaricales</taxon>
        <taxon>Marasmiineae</taxon>
        <taxon>Mycenaceae</taxon>
        <taxon>Mycena</taxon>
    </lineage>
</organism>
<feature type="transmembrane region" description="Helical" evidence="2">
    <location>
        <begin position="258"/>
        <end position="283"/>
    </location>
</feature>
<evidence type="ECO:0000256" key="2">
    <source>
        <dbReference type="SAM" id="Phobius"/>
    </source>
</evidence>
<gene>
    <name evidence="3" type="ORF">B0H16DRAFT_1885308</name>
</gene>
<sequence>MLKRFLTRAVPGIIFSPEIYAAGQAIACPPASRIVYSPFVPVSQSSYRNWTGGTDNGCWWWATCVLAEADEPRKLQFASVALVMGLIPLTLKDLAWPERRVVAVSSWQLAALVPAAFTTVFRHRTSQVELDPASELQLSVTLDPGREEVMLASSRVHSMHSESSNGDKETKPRHLRRSISMPASPPSSRLAGPHTRQIPTARSDTKAVGTNLQHNINEDISAVHGRGMLWIVPLMWAVYYVAGTLVYSSIMAVTVIELFVWVVVSFTVAVTGKVLALFVCTLFERR</sequence>
<name>A0AAD7JA15_9AGAR</name>
<dbReference type="EMBL" id="JARKIB010000042">
    <property type="protein sequence ID" value="KAJ7758302.1"/>
    <property type="molecule type" value="Genomic_DNA"/>
</dbReference>